<dbReference type="KEGG" id="des:DSOUD_3533"/>
<dbReference type="STRING" id="1603606.DSOUD_3533"/>
<keyword evidence="6 7" id="KW-0472">Membrane</keyword>
<keyword evidence="5 7" id="KW-1133">Transmembrane helix</keyword>
<accession>A0A0M4D9P4</accession>
<evidence type="ECO:0000313" key="8">
    <source>
        <dbReference type="EMBL" id="ALC18247.1"/>
    </source>
</evidence>
<evidence type="ECO:0000256" key="2">
    <source>
        <dbReference type="ARBA" id="ARBA00006386"/>
    </source>
</evidence>
<sequence length="176" mass="19122">MKLKGTLWTLLRSQWLLLLAIVLYGWAFSVTPDRALEALTVAGTSFSSVLLLIVAVMGLVGVIQVWISRDLISRLLGRQGGFRAFFIAAACGTVLIGPAYIIFPLLMSIRAQGARWGVIVTVLAAYAVKIPMIPLEVQYLGWGFSLTRSLLTILFAIPIGLAVEAIMERPAAIRPP</sequence>
<proteinExistence type="inferred from homology"/>
<evidence type="ECO:0000256" key="7">
    <source>
        <dbReference type="SAM" id="Phobius"/>
    </source>
</evidence>
<comment type="similarity">
    <text evidence="2">Belongs to the UPF0718 family.</text>
</comment>
<keyword evidence="4 7" id="KW-0812">Transmembrane</keyword>
<dbReference type="AlphaFoldDB" id="A0A0M4D9P4"/>
<feature type="transmembrane region" description="Helical" evidence="7">
    <location>
        <begin position="46"/>
        <end position="68"/>
    </location>
</feature>
<feature type="transmembrane region" description="Helical" evidence="7">
    <location>
        <begin position="7"/>
        <end position="26"/>
    </location>
</feature>
<dbReference type="GO" id="GO:0005886">
    <property type="term" value="C:plasma membrane"/>
    <property type="evidence" value="ECO:0007669"/>
    <property type="project" value="UniProtKB-SubCell"/>
</dbReference>
<dbReference type="EMBL" id="CP010802">
    <property type="protein sequence ID" value="ALC18247.1"/>
    <property type="molecule type" value="Genomic_DNA"/>
</dbReference>
<keyword evidence="9" id="KW-1185">Reference proteome</keyword>
<evidence type="ECO:0000256" key="1">
    <source>
        <dbReference type="ARBA" id="ARBA00004651"/>
    </source>
</evidence>
<feature type="transmembrane region" description="Helical" evidence="7">
    <location>
        <begin position="80"/>
        <end position="103"/>
    </location>
</feature>
<dbReference type="InterPro" id="IPR005524">
    <property type="entry name" value="DUF318"/>
</dbReference>
<feature type="transmembrane region" description="Helical" evidence="7">
    <location>
        <begin position="109"/>
        <end position="128"/>
    </location>
</feature>
<comment type="subcellular location">
    <subcellularLocation>
        <location evidence="1">Cell membrane</location>
        <topology evidence="1">Multi-pass membrane protein</topology>
    </subcellularLocation>
</comment>
<evidence type="ECO:0000256" key="4">
    <source>
        <dbReference type="ARBA" id="ARBA00022692"/>
    </source>
</evidence>
<dbReference type="PATRIC" id="fig|1603606.3.peg.3808"/>
<evidence type="ECO:0000256" key="3">
    <source>
        <dbReference type="ARBA" id="ARBA00022475"/>
    </source>
</evidence>
<keyword evidence="3" id="KW-1003">Cell membrane</keyword>
<dbReference type="Proteomes" id="UP000057158">
    <property type="component" value="Chromosome"/>
</dbReference>
<protein>
    <submittedName>
        <fullName evidence="8">Putative permease</fullName>
    </submittedName>
</protein>
<evidence type="ECO:0000256" key="6">
    <source>
        <dbReference type="ARBA" id="ARBA00023136"/>
    </source>
</evidence>
<dbReference type="OrthoDB" id="9798408at2"/>
<dbReference type="RefSeq" id="WP_053552179.1">
    <property type="nucleotide sequence ID" value="NZ_CP010802.1"/>
</dbReference>
<dbReference type="Pfam" id="PF03773">
    <property type="entry name" value="ArsP_1"/>
    <property type="match status" value="1"/>
</dbReference>
<evidence type="ECO:0000256" key="5">
    <source>
        <dbReference type="ARBA" id="ARBA00022989"/>
    </source>
</evidence>
<evidence type="ECO:0000313" key="9">
    <source>
        <dbReference type="Proteomes" id="UP000057158"/>
    </source>
</evidence>
<name>A0A0M4D9P4_9BACT</name>
<reference evidence="8 9" key="1">
    <citation type="submission" date="2015-07" db="EMBL/GenBank/DDBJ databases">
        <title>Isolation and Genomic Characterization of a Novel Halophilic Metal-Reducing Deltaproteobacterium from the Deep Subsurface.</title>
        <authorList>
            <person name="Badalamenti J.P."/>
            <person name="Summers Z.M."/>
            <person name="Gralnick J.A."/>
            <person name="Bond D.R."/>
        </authorList>
    </citation>
    <scope>NUCLEOTIDE SEQUENCE [LARGE SCALE GENOMIC DNA]</scope>
    <source>
        <strain evidence="8 9">WTL</strain>
    </source>
</reference>
<gene>
    <name evidence="8" type="ORF">DSOUD_3533</name>
</gene>
<organism evidence="8 9">
    <name type="scientific">Desulfuromonas soudanensis</name>
    <dbReference type="NCBI Taxonomy" id="1603606"/>
    <lineage>
        <taxon>Bacteria</taxon>
        <taxon>Pseudomonadati</taxon>
        <taxon>Thermodesulfobacteriota</taxon>
        <taxon>Desulfuromonadia</taxon>
        <taxon>Desulfuromonadales</taxon>
        <taxon>Desulfuromonadaceae</taxon>
        <taxon>Desulfuromonas</taxon>
    </lineage>
</organism>
<feature type="transmembrane region" description="Helical" evidence="7">
    <location>
        <begin position="149"/>
        <end position="167"/>
    </location>
</feature>